<evidence type="ECO:0000256" key="4">
    <source>
        <dbReference type="ARBA" id="ARBA00023002"/>
    </source>
</evidence>
<gene>
    <name evidence="7" type="ORF">TWF481_012222</name>
</gene>
<dbReference type="InterPro" id="IPR016169">
    <property type="entry name" value="FAD-bd_PCMH_sub2"/>
</dbReference>
<keyword evidence="8" id="KW-1185">Reference proteome</keyword>
<comment type="caution">
    <text evidence="7">The sequence shown here is derived from an EMBL/GenBank/DDBJ whole genome shotgun (WGS) entry which is preliminary data.</text>
</comment>
<evidence type="ECO:0000256" key="2">
    <source>
        <dbReference type="ARBA" id="ARBA00022630"/>
    </source>
</evidence>
<dbReference type="Pfam" id="PF01565">
    <property type="entry name" value="FAD_binding_4"/>
    <property type="match status" value="1"/>
</dbReference>
<dbReference type="GO" id="GO:0016491">
    <property type="term" value="F:oxidoreductase activity"/>
    <property type="evidence" value="ECO:0007669"/>
    <property type="project" value="UniProtKB-KW"/>
</dbReference>
<keyword evidence="2" id="KW-0285">Flavoprotein</keyword>
<organism evidence="7 8">
    <name type="scientific">Arthrobotrys musiformis</name>
    <dbReference type="NCBI Taxonomy" id="47236"/>
    <lineage>
        <taxon>Eukaryota</taxon>
        <taxon>Fungi</taxon>
        <taxon>Dikarya</taxon>
        <taxon>Ascomycota</taxon>
        <taxon>Pezizomycotina</taxon>
        <taxon>Orbiliomycetes</taxon>
        <taxon>Orbiliales</taxon>
        <taxon>Orbiliaceae</taxon>
        <taxon>Arthrobotrys</taxon>
    </lineage>
</organism>
<name>A0AAV9VY88_9PEZI</name>
<dbReference type="Gene3D" id="3.30.465.10">
    <property type="match status" value="1"/>
</dbReference>
<sequence length="359" mass="38748">MAFSFVSILLGSSLILQASASPLATSSRCCNLLDTEFKGAQKVVYPQTSEFGVLNTYFAPTSQQTPSCIFTPSNATDISRAIKLFTRRSCKFAVRSGGHHYNAGWASINDGILLSLSNLNDVIYDPISSPDSVFVGSGNRWRKVYETVEPHGFTVVGGQNADVGVGGFLVNGGISYVADQYGWAVDNVREFEIVVADGSILRANKKDNKDLFRALKGGSSNFGVVTGFTLDTIKSSVITTTFVGYPETSYDAFINAAYEYCWKGEDPKSQILFISFLNFKNGTFSLQTAASIIYADALQISSPPKVWAPFVNGSIPFLGTQVKAQGGTLGSHGRELAGVQRSGGVLPDRRFRSSQMLSF</sequence>
<evidence type="ECO:0000256" key="3">
    <source>
        <dbReference type="ARBA" id="ARBA00022827"/>
    </source>
</evidence>
<evidence type="ECO:0000256" key="5">
    <source>
        <dbReference type="SAM" id="SignalP"/>
    </source>
</evidence>
<evidence type="ECO:0000313" key="8">
    <source>
        <dbReference type="Proteomes" id="UP001370758"/>
    </source>
</evidence>
<dbReference type="Proteomes" id="UP001370758">
    <property type="component" value="Unassembled WGS sequence"/>
</dbReference>
<dbReference type="PROSITE" id="PS51387">
    <property type="entry name" value="FAD_PCMH"/>
    <property type="match status" value="1"/>
</dbReference>
<dbReference type="AlphaFoldDB" id="A0AAV9VY88"/>
<comment type="similarity">
    <text evidence="1">Belongs to the oxygen-dependent FAD-linked oxidoreductase family.</text>
</comment>
<protein>
    <recommendedName>
        <fullName evidence="6">FAD-binding PCMH-type domain-containing protein</fullName>
    </recommendedName>
</protein>
<dbReference type="InterPro" id="IPR016166">
    <property type="entry name" value="FAD-bd_PCMH"/>
</dbReference>
<evidence type="ECO:0000256" key="1">
    <source>
        <dbReference type="ARBA" id="ARBA00005466"/>
    </source>
</evidence>
<evidence type="ECO:0000259" key="6">
    <source>
        <dbReference type="PROSITE" id="PS51387"/>
    </source>
</evidence>
<feature type="domain" description="FAD-binding PCMH-type" evidence="6">
    <location>
        <begin position="62"/>
        <end position="235"/>
    </location>
</feature>
<evidence type="ECO:0000313" key="7">
    <source>
        <dbReference type="EMBL" id="KAK6497820.1"/>
    </source>
</evidence>
<dbReference type="GO" id="GO:0071949">
    <property type="term" value="F:FAD binding"/>
    <property type="evidence" value="ECO:0007669"/>
    <property type="project" value="InterPro"/>
</dbReference>
<dbReference type="SUPFAM" id="SSF56176">
    <property type="entry name" value="FAD-binding/transporter-associated domain-like"/>
    <property type="match status" value="1"/>
</dbReference>
<feature type="chain" id="PRO_5043463106" description="FAD-binding PCMH-type domain-containing protein" evidence="5">
    <location>
        <begin position="21"/>
        <end position="359"/>
    </location>
</feature>
<reference evidence="7 8" key="1">
    <citation type="submission" date="2023-08" db="EMBL/GenBank/DDBJ databases">
        <authorList>
            <person name="Palmer J.M."/>
        </authorList>
    </citation>
    <scope>NUCLEOTIDE SEQUENCE [LARGE SCALE GENOMIC DNA]</scope>
    <source>
        <strain evidence="7 8">TWF481</strain>
    </source>
</reference>
<feature type="signal peptide" evidence="5">
    <location>
        <begin position="1"/>
        <end position="20"/>
    </location>
</feature>
<proteinExistence type="inferred from homology"/>
<keyword evidence="3" id="KW-0274">FAD</keyword>
<dbReference type="InterPro" id="IPR006094">
    <property type="entry name" value="Oxid_FAD_bind_N"/>
</dbReference>
<dbReference type="EMBL" id="JAVHJL010000009">
    <property type="protein sequence ID" value="KAK6497820.1"/>
    <property type="molecule type" value="Genomic_DNA"/>
</dbReference>
<dbReference type="InterPro" id="IPR050416">
    <property type="entry name" value="FAD-linked_Oxidoreductase"/>
</dbReference>
<accession>A0AAV9VY88</accession>
<dbReference type="InterPro" id="IPR036318">
    <property type="entry name" value="FAD-bd_PCMH-like_sf"/>
</dbReference>
<keyword evidence="5" id="KW-0732">Signal</keyword>
<keyword evidence="4" id="KW-0560">Oxidoreductase</keyword>
<dbReference type="PANTHER" id="PTHR42973:SF54">
    <property type="entry name" value="FAD-BINDING PCMH-TYPE DOMAIN-CONTAINING PROTEIN"/>
    <property type="match status" value="1"/>
</dbReference>
<dbReference type="PANTHER" id="PTHR42973">
    <property type="entry name" value="BINDING OXIDOREDUCTASE, PUTATIVE (AFU_ORTHOLOGUE AFUA_1G17690)-RELATED"/>
    <property type="match status" value="1"/>
</dbReference>